<organism evidence="7 8">
    <name type="scientific">Oedothorax gibbosus</name>
    <dbReference type="NCBI Taxonomy" id="931172"/>
    <lineage>
        <taxon>Eukaryota</taxon>
        <taxon>Metazoa</taxon>
        <taxon>Ecdysozoa</taxon>
        <taxon>Arthropoda</taxon>
        <taxon>Chelicerata</taxon>
        <taxon>Arachnida</taxon>
        <taxon>Araneae</taxon>
        <taxon>Araneomorphae</taxon>
        <taxon>Entelegynae</taxon>
        <taxon>Araneoidea</taxon>
        <taxon>Linyphiidae</taxon>
        <taxon>Erigoninae</taxon>
        <taxon>Oedothorax</taxon>
    </lineage>
</organism>
<dbReference type="SMART" id="SM00384">
    <property type="entry name" value="AT_hook"/>
    <property type="match status" value="4"/>
</dbReference>
<feature type="compositionally biased region" description="Polar residues" evidence="5">
    <location>
        <begin position="365"/>
        <end position="378"/>
    </location>
</feature>
<feature type="region of interest" description="Disordered" evidence="5">
    <location>
        <begin position="1362"/>
        <end position="1407"/>
    </location>
</feature>
<feature type="compositionally biased region" description="Basic and acidic residues" evidence="5">
    <location>
        <begin position="288"/>
        <end position="312"/>
    </location>
</feature>
<gene>
    <name evidence="7" type="ORF">JTE90_019946</name>
</gene>
<feature type="compositionally biased region" description="Polar residues" evidence="5">
    <location>
        <begin position="619"/>
        <end position="635"/>
    </location>
</feature>
<feature type="region of interest" description="Disordered" evidence="5">
    <location>
        <begin position="1166"/>
        <end position="1196"/>
    </location>
</feature>
<evidence type="ECO:0000256" key="3">
    <source>
        <dbReference type="ARBA" id="ARBA00023125"/>
    </source>
</evidence>
<dbReference type="GO" id="GO:0006325">
    <property type="term" value="P:chromatin organization"/>
    <property type="evidence" value="ECO:0007669"/>
    <property type="project" value="UniProtKB-KW"/>
</dbReference>
<feature type="compositionally biased region" description="Basic and acidic residues" evidence="5">
    <location>
        <begin position="207"/>
        <end position="224"/>
    </location>
</feature>
<dbReference type="PANTHER" id="PTHR13468:SF1">
    <property type="entry name" value="PROTEIN DEK"/>
    <property type="match status" value="1"/>
</dbReference>
<dbReference type="PANTHER" id="PTHR13468">
    <property type="entry name" value="DEK PROTEIN"/>
    <property type="match status" value="1"/>
</dbReference>
<name>A0AAV6USR0_9ARAC</name>
<dbReference type="GO" id="GO:0003677">
    <property type="term" value="F:DNA binding"/>
    <property type="evidence" value="ECO:0007669"/>
    <property type="project" value="UniProtKB-KW"/>
</dbReference>
<proteinExistence type="predicted"/>
<evidence type="ECO:0000256" key="2">
    <source>
        <dbReference type="ARBA" id="ARBA00022853"/>
    </source>
</evidence>
<feature type="compositionally biased region" description="Polar residues" evidence="5">
    <location>
        <begin position="1166"/>
        <end position="1190"/>
    </location>
</feature>
<feature type="compositionally biased region" description="Basic and acidic residues" evidence="5">
    <location>
        <begin position="171"/>
        <end position="189"/>
    </location>
</feature>
<keyword evidence="2" id="KW-0156">Chromatin regulator</keyword>
<dbReference type="SUPFAM" id="SSF109715">
    <property type="entry name" value="DEK C-terminal domain"/>
    <property type="match status" value="1"/>
</dbReference>
<evidence type="ECO:0000256" key="4">
    <source>
        <dbReference type="ARBA" id="ARBA00023242"/>
    </source>
</evidence>
<dbReference type="PROSITE" id="PS51998">
    <property type="entry name" value="DEK_C"/>
    <property type="match status" value="1"/>
</dbReference>
<dbReference type="EMBL" id="JAFNEN010000269">
    <property type="protein sequence ID" value="KAG8187515.1"/>
    <property type="molecule type" value="Genomic_DNA"/>
</dbReference>
<dbReference type="InterPro" id="IPR017956">
    <property type="entry name" value="AT_hook_DNA-bd_motif"/>
</dbReference>
<evidence type="ECO:0000256" key="1">
    <source>
        <dbReference type="ARBA" id="ARBA00004123"/>
    </source>
</evidence>
<dbReference type="PRINTS" id="PR00929">
    <property type="entry name" value="ATHOOK"/>
</dbReference>
<keyword evidence="8" id="KW-1185">Reference proteome</keyword>
<evidence type="ECO:0000313" key="7">
    <source>
        <dbReference type="EMBL" id="KAG8187515.1"/>
    </source>
</evidence>
<evidence type="ECO:0000313" key="8">
    <source>
        <dbReference type="Proteomes" id="UP000827092"/>
    </source>
</evidence>
<evidence type="ECO:0000259" key="6">
    <source>
        <dbReference type="PROSITE" id="PS51998"/>
    </source>
</evidence>
<feature type="region of interest" description="Disordered" evidence="5">
    <location>
        <begin position="619"/>
        <end position="639"/>
    </location>
</feature>
<protein>
    <recommendedName>
        <fullName evidence="6">DEK-C domain-containing protein</fullName>
    </recommendedName>
</protein>
<feature type="compositionally biased region" description="Acidic residues" evidence="5">
    <location>
        <begin position="1381"/>
        <end position="1407"/>
    </location>
</feature>
<keyword evidence="4" id="KW-0539">Nucleus</keyword>
<dbReference type="InterPro" id="IPR014876">
    <property type="entry name" value="DEK_C"/>
</dbReference>
<feature type="compositionally biased region" description="Basic and acidic residues" evidence="5">
    <location>
        <begin position="104"/>
        <end position="125"/>
    </location>
</feature>
<dbReference type="GO" id="GO:0005634">
    <property type="term" value="C:nucleus"/>
    <property type="evidence" value="ECO:0007669"/>
    <property type="project" value="UniProtKB-SubCell"/>
</dbReference>
<feature type="compositionally biased region" description="Acidic residues" evidence="5">
    <location>
        <begin position="143"/>
        <end position="152"/>
    </location>
</feature>
<feature type="compositionally biased region" description="Basic and acidic residues" evidence="5">
    <location>
        <begin position="153"/>
        <end position="164"/>
    </location>
</feature>
<feature type="region of interest" description="Disordered" evidence="5">
    <location>
        <begin position="99"/>
        <end position="390"/>
    </location>
</feature>
<accession>A0AAV6USR0</accession>
<evidence type="ECO:0000256" key="5">
    <source>
        <dbReference type="SAM" id="MobiDB-lite"/>
    </source>
</evidence>
<dbReference type="InterPro" id="IPR044198">
    <property type="entry name" value="DEK"/>
</dbReference>
<dbReference type="GO" id="GO:2000779">
    <property type="term" value="P:regulation of double-strand break repair"/>
    <property type="evidence" value="ECO:0007669"/>
    <property type="project" value="TreeGrafter"/>
</dbReference>
<feature type="region of interest" description="Disordered" evidence="5">
    <location>
        <begin position="700"/>
        <end position="738"/>
    </location>
</feature>
<dbReference type="GO" id="GO:0042393">
    <property type="term" value="F:histone binding"/>
    <property type="evidence" value="ECO:0007669"/>
    <property type="project" value="TreeGrafter"/>
</dbReference>
<keyword evidence="3" id="KW-0238">DNA-binding</keyword>
<reference evidence="7 8" key="1">
    <citation type="journal article" date="2022" name="Nat. Ecol. Evol.">
        <title>A masculinizing supergene underlies an exaggerated male reproductive morph in a spider.</title>
        <authorList>
            <person name="Hendrickx F."/>
            <person name="De Corte Z."/>
            <person name="Sonet G."/>
            <person name="Van Belleghem S.M."/>
            <person name="Kostlbacher S."/>
            <person name="Vangestel C."/>
        </authorList>
    </citation>
    <scope>NUCLEOTIDE SEQUENCE [LARGE SCALE GENOMIC DNA]</scope>
    <source>
        <strain evidence="7">W744_W776</strain>
    </source>
</reference>
<sequence>MNYEGNFGYLGFQGINGYQTFIPNCARADNRRLLKQTAVPSIFSHRPPLKSRNPSKHVLPEDSVDFPINNIEAVETFTAMSTKTELDEVAEMDIEIDENTEANSADKSDEAPLKENADSLTEKESAGSPEEDGNDTNVKETVDDNNSEEIDQESSHEVPNEAKKLRGRPQKNLDKETDKSNSNEEKDPESSNEVPDQAKKLRGRPKKNQDKKGTDQSDDNEGKVSESSNEVIDQTKKLRGRPKKNQDEGETVQSDDNGEKDPESSNEVPDDSKKSRGRPKKNLIMESESNKKDTRQSKDDSKEKFVDSESRQSRARTSTLKSKLGEPEVTSSLKRSNKSAISSPEEEGEVPQKKLRSSSKDNTPKKSANLSPDTTEADSTTRKNLRARPIKPVPPVLKAWNLDPLRISNLNSFPVIKKRVQKAELRFIRSLHQVLYNKELAKDAPGKQLRKEILDFQGFSFKKASTEFKKHKNLFEKMPHSTISHISNILDMKDKDIFKIMEFLLQPSKIIYCEVDPLHPSMQPELKLQKISLENFPEDASSDDDSYCEIFSSSEDTVVTGKRKRFPSSKLRFYESEFELPASKKESKEPERYSSITIKPRKGLVPIAPKKVYPQVQSAKKTSVQKTKQTITPAKTPQVDRKMKIVKRPISNDINVRRKALELALQIQGEVEPSALEAGTNEESSLDSLEYETDIKQEMVTDEESEEKEHAKPKEENSSEGTLSADEETPQGTQRVKRLYKTPAIPLRTYPTIKENVLKADVGSLRRLHILLFGASDKESNLGGNILSFGGFPFYKGSQEWKRKEFLLSLLSKNTLKEYLDILDIKYPEGNNSVLIKKLMNFLVVSMEKSPVDIDEDDNEADSDMEIVTTDELVPLESEELSGKLPVIKNIKFLKNKHEALKKKPEVKKKPVKKPENPNTKKRRKVLMDEAQVRRLEADLAREQRILEREKKLHEQQVKKLDPSIKYNPAKAAFEIPKRQVLKVGTASQADEEMLNALMETVYQRRELKKAGAKVSVPNKGGHTRLGELANVKFLVVTANYNDLDVLHHLIYMTEAVKGRVRKNILDFAGFNFTEESPAYQDRMNFLRSLGYDISRRIAFLLGLCPFKTLIAQQDLNELIMYFLMSPCQASQVPIRDLPTTFFGNEMPVELSALVKKHSSEVPVTPTAQLPIQPTVSKSQPGQSQRTSGQKAKKSFRSSFVSSKMQNLQPSISTLPLKAPEKLLQPTTFPQKQSQVIKTLNIPTGQAQEIFIQQQTTDGQQKTFKLVKLPDDHPLMASIKNQTQQQVATTPPQPIAITPPVIGAPPGLPPGLIVFKNNPTNPALSSVMQTVPLGIGQSAITSVVPKTTRMLLPKLDDNGPVITSVEGGAEGVLTKEKDSDVSVEGEYGTDEPDELNPLDEEEGPPTDDDIYGAIQDIIHSCPSLEDITLRNVITRVSAKYPNYDLSPQHYFMKECVKKTDFFPLRLSSMETALFAPCLIFSSSTTRLSVSTLVITTYVLTNYY</sequence>
<feature type="compositionally biased region" description="Polar residues" evidence="5">
    <location>
        <begin position="329"/>
        <end position="342"/>
    </location>
</feature>
<dbReference type="Proteomes" id="UP000827092">
    <property type="component" value="Unassembled WGS sequence"/>
</dbReference>
<comment type="subcellular location">
    <subcellularLocation>
        <location evidence="1">Nucleus</location>
    </subcellularLocation>
</comment>
<feature type="region of interest" description="Disordered" evidence="5">
    <location>
        <begin position="904"/>
        <end position="924"/>
    </location>
</feature>
<comment type="caution">
    <text evidence="7">The sequence shown here is derived from an EMBL/GenBank/DDBJ whole genome shotgun (WGS) entry which is preliminary data.</text>
</comment>
<feature type="domain" description="DEK-C" evidence="6">
    <location>
        <begin position="1404"/>
        <end position="1461"/>
    </location>
</feature>
<dbReference type="Gene3D" id="1.10.10.60">
    <property type="entry name" value="Homeodomain-like"/>
    <property type="match status" value="1"/>
</dbReference>
<feature type="compositionally biased region" description="Basic and acidic residues" evidence="5">
    <location>
        <begin position="707"/>
        <end position="717"/>
    </location>
</feature>